<keyword evidence="1" id="KW-0732">Signal</keyword>
<evidence type="ECO:0000256" key="1">
    <source>
        <dbReference type="SAM" id="SignalP"/>
    </source>
</evidence>
<name>A0A3M7RMS5_BRAPC</name>
<organism evidence="2 3">
    <name type="scientific">Brachionus plicatilis</name>
    <name type="common">Marine rotifer</name>
    <name type="synonym">Brachionus muelleri</name>
    <dbReference type="NCBI Taxonomy" id="10195"/>
    <lineage>
        <taxon>Eukaryota</taxon>
        <taxon>Metazoa</taxon>
        <taxon>Spiralia</taxon>
        <taxon>Gnathifera</taxon>
        <taxon>Rotifera</taxon>
        <taxon>Eurotatoria</taxon>
        <taxon>Monogononta</taxon>
        <taxon>Pseudotrocha</taxon>
        <taxon>Ploima</taxon>
        <taxon>Brachionidae</taxon>
        <taxon>Brachionus</taxon>
    </lineage>
</organism>
<dbReference type="EMBL" id="REGN01003043">
    <property type="protein sequence ID" value="RNA24824.1"/>
    <property type="molecule type" value="Genomic_DNA"/>
</dbReference>
<protein>
    <recommendedName>
        <fullName evidence="4">Secreted protein</fullName>
    </recommendedName>
</protein>
<sequence>MIGCRPIHVITALWLLLAQTLFDVLAGDLKSFGAVRVKGGHGLHVGEAGVIVTEPIGGQFIAQIEHYRRHSVLQRLAHKRRDYGPRLEQVRMIAHLSQLHEYVYNGHVVALGYFFSSRAQRHELVVEQTLSLAQRTLDHVFVLFGHLFFHMGLQTTQYERSKDFVQPFDQLFVNFGIVEPVVELTVRGEHVRHQKVHERPQFHQVVLERCACEQKATLRLKVEQRLPPLGLEVFDVLRFVQYEVLPLFAPEYGVVLNDQFVAGDAHVERVCLGPADALQLALFLRAV</sequence>
<accession>A0A3M7RMS5</accession>
<gene>
    <name evidence="2" type="ORF">BpHYR1_027375</name>
</gene>
<dbReference type="Proteomes" id="UP000276133">
    <property type="component" value="Unassembled WGS sequence"/>
</dbReference>
<proteinExistence type="predicted"/>
<reference evidence="2 3" key="1">
    <citation type="journal article" date="2018" name="Sci. Rep.">
        <title>Genomic signatures of local adaptation to the degree of environmental predictability in rotifers.</title>
        <authorList>
            <person name="Franch-Gras L."/>
            <person name="Hahn C."/>
            <person name="Garcia-Roger E.M."/>
            <person name="Carmona M.J."/>
            <person name="Serra M."/>
            <person name="Gomez A."/>
        </authorList>
    </citation>
    <scope>NUCLEOTIDE SEQUENCE [LARGE SCALE GENOMIC DNA]</scope>
    <source>
        <strain evidence="2">HYR1</strain>
    </source>
</reference>
<feature type="non-terminal residue" evidence="2">
    <location>
        <position position="287"/>
    </location>
</feature>
<feature type="signal peptide" evidence="1">
    <location>
        <begin position="1"/>
        <end position="26"/>
    </location>
</feature>
<evidence type="ECO:0008006" key="4">
    <source>
        <dbReference type="Google" id="ProtNLM"/>
    </source>
</evidence>
<comment type="caution">
    <text evidence="2">The sequence shown here is derived from an EMBL/GenBank/DDBJ whole genome shotgun (WGS) entry which is preliminary data.</text>
</comment>
<dbReference type="AlphaFoldDB" id="A0A3M7RMS5"/>
<evidence type="ECO:0000313" key="3">
    <source>
        <dbReference type="Proteomes" id="UP000276133"/>
    </source>
</evidence>
<feature type="chain" id="PRO_5018199067" description="Secreted protein" evidence="1">
    <location>
        <begin position="27"/>
        <end position="287"/>
    </location>
</feature>
<keyword evidence="3" id="KW-1185">Reference proteome</keyword>
<evidence type="ECO:0000313" key="2">
    <source>
        <dbReference type="EMBL" id="RNA24824.1"/>
    </source>
</evidence>